<evidence type="ECO:0000256" key="6">
    <source>
        <dbReference type="ARBA" id="ARBA00022741"/>
    </source>
</evidence>
<dbReference type="PROSITE" id="PS00154">
    <property type="entry name" value="ATPASE_E1_E2"/>
    <property type="match status" value="1"/>
</dbReference>
<dbReference type="CDD" id="cd22459">
    <property type="entry name" value="KH-I_PEPPER_rpt1_like"/>
    <property type="match status" value="1"/>
</dbReference>
<dbReference type="InterPro" id="IPR004014">
    <property type="entry name" value="ATPase_P-typ_cation-transptr_N"/>
</dbReference>
<keyword evidence="16" id="KW-0694">RNA-binding</keyword>
<keyword evidence="14 17" id="KW-0472">Membrane</keyword>
<dbReference type="Pfam" id="PF13246">
    <property type="entry name" value="Cation_ATPase"/>
    <property type="match status" value="1"/>
</dbReference>
<evidence type="ECO:0000313" key="21">
    <source>
        <dbReference type="EMBL" id="RLM86065.1"/>
    </source>
</evidence>
<dbReference type="PRINTS" id="PR00121">
    <property type="entry name" value="NAKATPASE"/>
</dbReference>
<dbReference type="Gene3D" id="1.20.5.170">
    <property type="match status" value="1"/>
</dbReference>
<feature type="transmembrane region" description="Helical" evidence="17">
    <location>
        <begin position="861"/>
        <end position="880"/>
    </location>
</feature>
<dbReference type="InterPro" id="IPR006408">
    <property type="entry name" value="P-type_ATPase_IIB"/>
</dbReference>
<gene>
    <name evidence="21" type="ORF">C2845_PM04G20260</name>
</gene>
<dbReference type="Proteomes" id="UP000275267">
    <property type="component" value="Unassembled WGS sequence"/>
</dbReference>
<dbReference type="STRING" id="4540.A0A3L6QTL9"/>
<dbReference type="Gene3D" id="3.30.1370.10">
    <property type="entry name" value="K Homology domain, type 1"/>
    <property type="match status" value="1"/>
</dbReference>
<evidence type="ECO:0000256" key="15">
    <source>
        <dbReference type="ARBA" id="ARBA00048694"/>
    </source>
</evidence>
<dbReference type="SUPFAM" id="SSF56784">
    <property type="entry name" value="HAD-like"/>
    <property type="match status" value="1"/>
</dbReference>
<keyword evidence="11" id="KW-1278">Translocase</keyword>
<dbReference type="InterPro" id="IPR001757">
    <property type="entry name" value="P_typ_ATPase"/>
</dbReference>
<feature type="transmembrane region" description="Helical" evidence="17">
    <location>
        <begin position="836"/>
        <end position="854"/>
    </location>
</feature>
<dbReference type="GO" id="GO:0005516">
    <property type="term" value="F:calmodulin binding"/>
    <property type="evidence" value="ECO:0007669"/>
    <property type="project" value="UniProtKB-KW"/>
</dbReference>
<accession>A0A3L6QTL9</accession>
<dbReference type="InterPro" id="IPR044492">
    <property type="entry name" value="P_typ_ATPase_HD_dom"/>
</dbReference>
<dbReference type="NCBIfam" id="TIGR01517">
    <property type="entry name" value="ATPase-IIB_Ca"/>
    <property type="match status" value="1"/>
</dbReference>
<dbReference type="GO" id="GO:0003723">
    <property type="term" value="F:RNA binding"/>
    <property type="evidence" value="ECO:0007669"/>
    <property type="project" value="UniProtKB-UniRule"/>
</dbReference>
<dbReference type="GO" id="GO:0005524">
    <property type="term" value="F:ATP binding"/>
    <property type="evidence" value="ECO:0007669"/>
    <property type="project" value="UniProtKB-KW"/>
</dbReference>
<dbReference type="InterPro" id="IPR036412">
    <property type="entry name" value="HAD-like_sf"/>
</dbReference>
<dbReference type="EC" id="7.2.2.10" evidence="17"/>
<dbReference type="FunFam" id="1.20.1110.10:FF:000036">
    <property type="entry name" value="Calcium-transporting ATPase"/>
    <property type="match status" value="1"/>
</dbReference>
<feature type="domain" description="K Homology" evidence="19">
    <location>
        <begin position="259"/>
        <end position="335"/>
    </location>
</feature>
<dbReference type="InterPro" id="IPR004088">
    <property type="entry name" value="KH_dom_type_1"/>
</dbReference>
<dbReference type="InterPro" id="IPR023298">
    <property type="entry name" value="ATPase_P-typ_TM_dom_sf"/>
</dbReference>
<proteinExistence type="inferred from homology"/>
<keyword evidence="12 17" id="KW-1133">Transmembrane helix</keyword>
<dbReference type="SMART" id="SM00322">
    <property type="entry name" value="KH"/>
    <property type="match status" value="4"/>
</dbReference>
<sequence length="1565" mass="168872">MEVVPTPAGAGGAASSSSSSSSTPSPSTKRPTTTLRLLCPSSRAAALRASRDLHVDHPPVGDEVVLTISGPDAPAAAVRAWERVVGHRVGGDEAMGGEEEEREVTGAVGCRMLAAGGQVGCVLGKGGKTVERMRQETGAQIRVFRNREQLPPCAGPGDELIHDRIVKRQYFESMISGSFSQVRKGLLAVSTCLQDNPRPDTSSIPMGRPFGPPVSGTGCPPGMDPHSQRNYLPPPMPDYHTRNYQSNAGAPAPRFFFEQEIVFRMIILNDMVGSIIGKGGSTIRALQSETGASIKILEPIADSDERVVAISARENSDMMHSPAQDAIVRVYSRISEASIDRNSPTPARLLVPAQHIGCLLGKGGSIITEMRKLTGASIRIFGNEQIPRCAQRNDEMVQVTGSFQSIHDALIHITGRIRDVIIPKPHPSGGMTPYPPAGNIPLHQPRQEPPPPHPHHSGGMPPYPMHSFRADAPMGPFETGGHRPPLAHSMEHMGADRMPYSYGCEQGGPRPFLEQPSPRTWAPEAPNTNNEAPRNMPDAVASTDFRKGPVAGENQVATPTSTTTEVVIPCKYIGFVCGTNGSDLAEIKKSLGSVRSPKALGNVYPADVRLPSDRCLGVVSQSCGAARGLRLLLLMASGMGSSPPPEIGAPAAAAVAEEELEQAVEGAEEGEDAFDIPSKNASHDRLRRWRQAALVLNASRRFRYTLDLEREEEKENLKRMIRAHAQVIRAVFLFKEAGQKNLGESYTSIKLETLSQSFPVDLKKLTMLNRDHDTIIFQEVGGVRGLSDLLKSNLDKGVSPDEDELLQRRDIFGANTYPRKKRRSIWRFVFEACQDLTLVILMVAAAISLSLGMATEGVKDGWYDGGSIFFAVFLVVFVTATSDYRQSLQFQHLNEEKQNIQVEVIRGGKRIGASIFDLVVGDVVPLKIGDQVPADGILISGHSLAIDESSMTGESKIVRKDQRAPFLMSGCKVADGYGSMLVTGVGTNTEWGMLMANLSVDVGEETPLQVRLNGVATLIGIVGLSVAAAVLVVLWIRYFTGHTKNSDGTTQFVAGTTGVKQGFMGAIRILTIAVTIVVVAVPEGLPLAVTLTYGLFILYKLHYTAESLFGFSLAYSMRKMMRDKALVRRLSSCETMGSATTICSDKTGTLTTNKMTVVEAYFGGTKFDPCDNTGMMCTSVTALLIEGIAQNTNGTVFLPEDGGAAEVTGSPTEKAILSWGLMIGMDFKDERSKSSIIHVHPFNSEKKRGGVAVQVSDTEVHIHWKGAAEILLASCRSWLSTDGSIQPMSSGKHREFKKWIDDMAMSSLRCVAFAYCPWEPKMVPTESLDKWKLPEDDLTLIGVVGIKDPCRPGVRNAVQLCSIAGVKVRMVTGDNVETAKAIALECGILDTKDAASEPSVIEGKVFRDMSEAAREEIVEKITVMGRSSPHDKLLLVQSLKRKGHVVAVTGDGTNDAPALHEASLQFCHFSNSVNADIGLSMGISGTEVAKESSDIIILDDDFTSVVKVVRWGRSIYANIQKFIQFQLTVNVAALVINVVAAVSSGDVPLNAVEVRISLLTCAIRF</sequence>
<dbReference type="SUPFAM" id="SSF81653">
    <property type="entry name" value="Calcium ATPase, transduction domain A"/>
    <property type="match status" value="1"/>
</dbReference>
<evidence type="ECO:0000256" key="5">
    <source>
        <dbReference type="ARBA" id="ARBA00022692"/>
    </source>
</evidence>
<keyword evidence="22" id="KW-1185">Reference proteome</keyword>
<dbReference type="InterPro" id="IPR018303">
    <property type="entry name" value="ATPase_P-typ_P_site"/>
</dbReference>
<dbReference type="CDD" id="cd22460">
    <property type="entry name" value="KH-I_PEPPER_rpt2_like"/>
    <property type="match status" value="2"/>
</dbReference>
<dbReference type="Pfam" id="PF00013">
    <property type="entry name" value="KH_1"/>
    <property type="match status" value="3"/>
</dbReference>
<evidence type="ECO:0000256" key="14">
    <source>
        <dbReference type="ARBA" id="ARBA00023136"/>
    </source>
</evidence>
<dbReference type="SUPFAM" id="SSF54791">
    <property type="entry name" value="Eukaryotic type KH-domain (KH-domain type I)"/>
    <property type="match status" value="3"/>
</dbReference>
<dbReference type="InterPro" id="IPR004087">
    <property type="entry name" value="KH_dom"/>
</dbReference>
<name>A0A3L6QTL9_PANMI</name>
<dbReference type="Pfam" id="PF00122">
    <property type="entry name" value="E1-E2_ATPase"/>
    <property type="match status" value="1"/>
</dbReference>
<evidence type="ECO:0000259" key="20">
    <source>
        <dbReference type="SMART" id="SM00831"/>
    </source>
</evidence>
<keyword evidence="5 17" id="KW-0812">Transmembrane</keyword>
<dbReference type="Pfam" id="PF00690">
    <property type="entry name" value="Cation_ATPase_N"/>
    <property type="match status" value="1"/>
</dbReference>
<evidence type="ECO:0000256" key="7">
    <source>
        <dbReference type="ARBA" id="ARBA00022837"/>
    </source>
</evidence>
<dbReference type="Pfam" id="PF12515">
    <property type="entry name" value="CaATP_NAI"/>
    <property type="match status" value="1"/>
</dbReference>
<dbReference type="PROSITE" id="PS50084">
    <property type="entry name" value="KH_TYPE_1"/>
    <property type="match status" value="4"/>
</dbReference>
<dbReference type="FunFam" id="3.40.1110.10:FF:000013">
    <property type="entry name" value="Calcium-transporting ATPase"/>
    <property type="match status" value="1"/>
</dbReference>
<keyword evidence="8 17" id="KW-0067">ATP-binding</keyword>
<evidence type="ECO:0000256" key="4">
    <source>
        <dbReference type="ARBA" id="ARBA00022568"/>
    </source>
</evidence>
<evidence type="ECO:0000256" key="17">
    <source>
        <dbReference type="RuleBase" id="RU361146"/>
    </source>
</evidence>
<comment type="function">
    <text evidence="17">Catalyzes the hydrolysis of ATP coupled with the transport of calcium.</text>
</comment>
<feature type="region of interest" description="Disordered" evidence="18">
    <location>
        <begin position="424"/>
        <end position="470"/>
    </location>
</feature>
<comment type="subcellular location">
    <subcellularLocation>
        <location evidence="1 17">Membrane</location>
        <topology evidence="1 17">Multi-pass membrane protein</topology>
    </subcellularLocation>
</comment>
<comment type="similarity">
    <text evidence="2 17">Belongs to the cation transport ATPase (P-type) (TC 3.A.3) family. Type IIB subfamily.</text>
</comment>
<evidence type="ECO:0000256" key="16">
    <source>
        <dbReference type="PROSITE-ProRule" id="PRU00117"/>
    </source>
</evidence>
<dbReference type="NCBIfam" id="TIGR01494">
    <property type="entry name" value="ATPase_P-type"/>
    <property type="match status" value="1"/>
</dbReference>
<dbReference type="SUPFAM" id="SSF81660">
    <property type="entry name" value="Metal cation-transporting ATPase, ATP-binding domain N"/>
    <property type="match status" value="1"/>
</dbReference>
<organism evidence="21 22">
    <name type="scientific">Panicum miliaceum</name>
    <name type="common">Proso millet</name>
    <name type="synonym">Broomcorn millet</name>
    <dbReference type="NCBI Taxonomy" id="4540"/>
    <lineage>
        <taxon>Eukaryota</taxon>
        <taxon>Viridiplantae</taxon>
        <taxon>Streptophyta</taxon>
        <taxon>Embryophyta</taxon>
        <taxon>Tracheophyta</taxon>
        <taxon>Spermatophyta</taxon>
        <taxon>Magnoliopsida</taxon>
        <taxon>Liliopsida</taxon>
        <taxon>Poales</taxon>
        <taxon>Poaceae</taxon>
        <taxon>PACMAD clade</taxon>
        <taxon>Panicoideae</taxon>
        <taxon>Panicodae</taxon>
        <taxon>Paniceae</taxon>
        <taxon>Panicinae</taxon>
        <taxon>Panicum</taxon>
        <taxon>Panicum sect. Panicum</taxon>
    </lineage>
</organism>
<dbReference type="InterPro" id="IPR023214">
    <property type="entry name" value="HAD_sf"/>
</dbReference>
<keyword evidence="6 17" id="KW-0547">Nucleotide-binding</keyword>
<dbReference type="GO" id="GO:0005886">
    <property type="term" value="C:plasma membrane"/>
    <property type="evidence" value="ECO:0007669"/>
    <property type="project" value="TreeGrafter"/>
</dbReference>
<keyword evidence="7 17" id="KW-0106">Calcium</keyword>
<dbReference type="Gene3D" id="1.20.1110.10">
    <property type="entry name" value="Calcium-transporting ATPase, transmembrane domain"/>
    <property type="match status" value="1"/>
</dbReference>
<dbReference type="InterPro" id="IPR036612">
    <property type="entry name" value="KH_dom_type_1_sf"/>
</dbReference>
<reference evidence="22" key="1">
    <citation type="journal article" date="2019" name="Nat. Commun.">
        <title>The genome of broomcorn millet.</title>
        <authorList>
            <person name="Zou C."/>
            <person name="Miki D."/>
            <person name="Li D."/>
            <person name="Tang Q."/>
            <person name="Xiao L."/>
            <person name="Rajput S."/>
            <person name="Deng P."/>
            <person name="Jia W."/>
            <person name="Huang R."/>
            <person name="Zhang M."/>
            <person name="Sun Y."/>
            <person name="Hu J."/>
            <person name="Fu X."/>
            <person name="Schnable P.S."/>
            <person name="Li F."/>
            <person name="Zhang H."/>
            <person name="Feng B."/>
            <person name="Zhu X."/>
            <person name="Liu R."/>
            <person name="Schnable J.C."/>
            <person name="Zhu J.-K."/>
            <person name="Zhang H."/>
        </authorList>
    </citation>
    <scope>NUCLEOTIDE SEQUENCE [LARGE SCALE GENOMIC DNA]</scope>
</reference>
<dbReference type="GO" id="GO:0005388">
    <property type="term" value="F:P-type calcium transporter activity"/>
    <property type="evidence" value="ECO:0007669"/>
    <property type="project" value="UniProtKB-EC"/>
</dbReference>
<evidence type="ECO:0000256" key="2">
    <source>
        <dbReference type="ARBA" id="ARBA00006124"/>
    </source>
</evidence>
<evidence type="ECO:0000256" key="18">
    <source>
        <dbReference type="SAM" id="MobiDB-lite"/>
    </source>
</evidence>
<keyword evidence="13 17" id="KW-0406">Ion transport</keyword>
<dbReference type="FunFam" id="2.70.150.10:FF:000006">
    <property type="entry name" value="Calcium-transporting ATPase"/>
    <property type="match status" value="1"/>
</dbReference>
<evidence type="ECO:0000259" key="19">
    <source>
        <dbReference type="SMART" id="SM00322"/>
    </source>
</evidence>
<evidence type="ECO:0000256" key="12">
    <source>
        <dbReference type="ARBA" id="ARBA00022989"/>
    </source>
</evidence>
<feature type="transmembrane region" description="Helical" evidence="17">
    <location>
        <begin position="1015"/>
        <end position="1036"/>
    </location>
</feature>
<protein>
    <recommendedName>
        <fullName evidence="17">Calcium-transporting ATPase</fullName>
        <ecNumber evidence="17">7.2.2.10</ecNumber>
    </recommendedName>
</protein>
<feature type="domain" description="K Homology" evidence="19">
    <location>
        <begin position="106"/>
        <end position="194"/>
    </location>
</feature>
<dbReference type="Gene3D" id="2.70.150.10">
    <property type="entry name" value="Calcium-transporting ATPase, cytoplasmic transduction domain A"/>
    <property type="match status" value="1"/>
</dbReference>
<feature type="domain" description="K Homology" evidence="19">
    <location>
        <begin position="560"/>
        <end position="665"/>
    </location>
</feature>
<dbReference type="InterPro" id="IPR059000">
    <property type="entry name" value="ATPase_P-type_domA"/>
</dbReference>
<dbReference type="PANTHER" id="PTHR24093:SF436">
    <property type="entry name" value="CALCIUM-TRANSPORTING ATPASE"/>
    <property type="match status" value="1"/>
</dbReference>
<dbReference type="Gene3D" id="3.40.1110.10">
    <property type="entry name" value="Calcium-transporting ATPase, cytoplasmic domain N"/>
    <property type="match status" value="1"/>
</dbReference>
<feature type="region of interest" description="Disordered" evidence="18">
    <location>
        <begin position="1"/>
        <end position="34"/>
    </location>
</feature>
<feature type="transmembrane region" description="Helical" evidence="17">
    <location>
        <begin position="1062"/>
        <end position="1081"/>
    </location>
</feature>
<comment type="catalytic activity">
    <reaction evidence="15 17">
        <text>Ca(2+)(in) + ATP + H2O = Ca(2+)(out) + ADP + phosphate + H(+)</text>
        <dbReference type="Rhea" id="RHEA:18105"/>
        <dbReference type="ChEBI" id="CHEBI:15377"/>
        <dbReference type="ChEBI" id="CHEBI:15378"/>
        <dbReference type="ChEBI" id="CHEBI:29108"/>
        <dbReference type="ChEBI" id="CHEBI:30616"/>
        <dbReference type="ChEBI" id="CHEBI:43474"/>
        <dbReference type="ChEBI" id="CHEBI:456216"/>
        <dbReference type="EC" id="7.2.2.10"/>
    </reaction>
</comment>
<dbReference type="SMART" id="SM00831">
    <property type="entry name" value="Cation_ATPase_N"/>
    <property type="match status" value="1"/>
</dbReference>
<evidence type="ECO:0000256" key="11">
    <source>
        <dbReference type="ARBA" id="ARBA00022967"/>
    </source>
</evidence>
<dbReference type="SUPFAM" id="SSF81665">
    <property type="entry name" value="Calcium ATPase, transmembrane domain M"/>
    <property type="match status" value="1"/>
</dbReference>
<dbReference type="PANTHER" id="PTHR24093">
    <property type="entry name" value="CATION TRANSPORTING ATPASE"/>
    <property type="match status" value="1"/>
</dbReference>
<evidence type="ECO:0000256" key="1">
    <source>
        <dbReference type="ARBA" id="ARBA00004141"/>
    </source>
</evidence>
<feature type="domain" description="K Homology" evidence="19">
    <location>
        <begin position="343"/>
        <end position="418"/>
    </location>
</feature>
<evidence type="ECO:0000256" key="3">
    <source>
        <dbReference type="ARBA" id="ARBA00022448"/>
    </source>
</evidence>
<keyword evidence="9" id="KW-0460">Magnesium</keyword>
<dbReference type="SFLD" id="SFLDS00003">
    <property type="entry name" value="Haloacid_Dehalogenase"/>
    <property type="match status" value="1"/>
</dbReference>
<dbReference type="FunFam" id="2.70.150.10:FF:000220">
    <property type="entry name" value="Calcium-transporting ATPase 8 family protein"/>
    <property type="match status" value="1"/>
</dbReference>
<dbReference type="GO" id="GO:0016887">
    <property type="term" value="F:ATP hydrolysis activity"/>
    <property type="evidence" value="ECO:0007669"/>
    <property type="project" value="InterPro"/>
</dbReference>
<feature type="region of interest" description="Disordered" evidence="18">
    <location>
        <begin position="513"/>
        <end position="561"/>
    </location>
</feature>
<dbReference type="InterPro" id="IPR023299">
    <property type="entry name" value="ATPase_P-typ_cyto_dom_N"/>
</dbReference>
<dbReference type="InterPro" id="IPR024750">
    <property type="entry name" value="Ca_ATPase_N_dom"/>
</dbReference>
<dbReference type="SFLD" id="SFLDF00027">
    <property type="entry name" value="p-type_atpase"/>
    <property type="match status" value="1"/>
</dbReference>
<comment type="caution">
    <text evidence="17">Lacks conserved residue(s) required for the propagation of feature annotation.</text>
</comment>
<evidence type="ECO:0000313" key="22">
    <source>
        <dbReference type="Proteomes" id="UP000275267"/>
    </source>
</evidence>
<evidence type="ECO:0000256" key="13">
    <source>
        <dbReference type="ARBA" id="ARBA00023065"/>
    </source>
</evidence>
<dbReference type="Gene3D" id="3.30.310.210">
    <property type="match status" value="1"/>
</dbReference>
<feature type="domain" description="Cation-transporting P-type ATPase N-terminal" evidence="20">
    <location>
        <begin position="782"/>
        <end position="853"/>
    </location>
</feature>
<evidence type="ECO:0000256" key="9">
    <source>
        <dbReference type="ARBA" id="ARBA00022842"/>
    </source>
</evidence>
<dbReference type="InterPro" id="IPR008250">
    <property type="entry name" value="ATPase_P-typ_transduc_dom_A_sf"/>
</dbReference>
<dbReference type="PRINTS" id="PR00119">
    <property type="entry name" value="CATATPASE"/>
</dbReference>
<dbReference type="SFLD" id="SFLDG00002">
    <property type="entry name" value="C1.7:_P-type_atpase_like"/>
    <property type="match status" value="1"/>
</dbReference>
<keyword evidence="10" id="KW-0112">Calmodulin-binding</keyword>
<keyword evidence="4 17" id="KW-0109">Calcium transport</keyword>
<keyword evidence="3 17" id="KW-0813">Transport</keyword>
<comment type="caution">
    <text evidence="21">The sequence shown here is derived from an EMBL/GenBank/DDBJ whole genome shotgun (WGS) entry which is preliminary data.</text>
</comment>
<dbReference type="FunFam" id="1.20.5.170:FF:000029">
    <property type="entry name" value="Calcium-transporting ATPase"/>
    <property type="match status" value="1"/>
</dbReference>
<evidence type="ECO:0000256" key="10">
    <source>
        <dbReference type="ARBA" id="ARBA00022860"/>
    </source>
</evidence>
<dbReference type="EMBL" id="PQIB02000011">
    <property type="protein sequence ID" value="RLM86065.1"/>
    <property type="molecule type" value="Genomic_DNA"/>
</dbReference>
<evidence type="ECO:0000256" key="8">
    <source>
        <dbReference type="ARBA" id="ARBA00022840"/>
    </source>
</evidence>
<dbReference type="OrthoDB" id="442947at2759"/>
<dbReference type="Gene3D" id="3.40.50.1000">
    <property type="entry name" value="HAD superfamily/HAD-like"/>
    <property type="match status" value="1"/>
</dbReference>